<feature type="repeat" description="ANK" evidence="3">
    <location>
        <begin position="414"/>
        <end position="446"/>
    </location>
</feature>
<accession>A0A2J7Q3H2</accession>
<dbReference type="SUPFAM" id="SSF48403">
    <property type="entry name" value="Ankyrin repeat"/>
    <property type="match status" value="2"/>
</dbReference>
<feature type="repeat" description="ANK" evidence="3">
    <location>
        <begin position="178"/>
        <end position="210"/>
    </location>
</feature>
<evidence type="ECO:0000256" key="2">
    <source>
        <dbReference type="ARBA" id="ARBA00023043"/>
    </source>
</evidence>
<gene>
    <name evidence="4" type="ORF">B7P43_G06700</name>
</gene>
<feature type="repeat" description="ANK" evidence="3">
    <location>
        <begin position="75"/>
        <end position="107"/>
    </location>
</feature>
<dbReference type="PROSITE" id="PS50088">
    <property type="entry name" value="ANK_REPEAT"/>
    <property type="match status" value="12"/>
</dbReference>
<dbReference type="SMART" id="SM00248">
    <property type="entry name" value="ANK"/>
    <property type="match status" value="15"/>
</dbReference>
<dbReference type="OrthoDB" id="194358at2759"/>
<dbReference type="PANTHER" id="PTHR24178">
    <property type="entry name" value="MOLTING PROTEIN MLT-4"/>
    <property type="match status" value="1"/>
</dbReference>
<feature type="repeat" description="ANK" evidence="3">
    <location>
        <begin position="313"/>
        <end position="345"/>
    </location>
</feature>
<dbReference type="Pfam" id="PF13637">
    <property type="entry name" value="Ank_4"/>
    <property type="match status" value="1"/>
</dbReference>
<dbReference type="Gene3D" id="1.25.40.20">
    <property type="entry name" value="Ankyrin repeat-containing domain"/>
    <property type="match status" value="2"/>
</dbReference>
<feature type="repeat" description="ANK" evidence="3">
    <location>
        <begin position="110"/>
        <end position="142"/>
    </location>
</feature>
<dbReference type="EMBL" id="NEVH01019067">
    <property type="protein sequence ID" value="PNF23134.1"/>
    <property type="molecule type" value="Genomic_DNA"/>
</dbReference>
<dbReference type="PROSITE" id="PS50297">
    <property type="entry name" value="ANK_REP_REGION"/>
    <property type="match status" value="10"/>
</dbReference>
<evidence type="ECO:0000256" key="3">
    <source>
        <dbReference type="PROSITE-ProRule" id="PRU00023"/>
    </source>
</evidence>
<feature type="repeat" description="ANK" evidence="3">
    <location>
        <begin position="143"/>
        <end position="175"/>
    </location>
</feature>
<feature type="repeat" description="ANK" evidence="3">
    <location>
        <begin position="211"/>
        <end position="243"/>
    </location>
</feature>
<dbReference type="Pfam" id="PF12796">
    <property type="entry name" value="Ank_2"/>
    <property type="match status" value="4"/>
</dbReference>
<dbReference type="AlphaFoldDB" id="A0A2J7Q3H2"/>
<dbReference type="Pfam" id="PF00023">
    <property type="entry name" value="Ank"/>
    <property type="match status" value="1"/>
</dbReference>
<evidence type="ECO:0000256" key="1">
    <source>
        <dbReference type="ARBA" id="ARBA00022737"/>
    </source>
</evidence>
<reference evidence="4 5" key="1">
    <citation type="submission" date="2017-12" db="EMBL/GenBank/DDBJ databases">
        <title>Hemimetabolous genomes reveal molecular basis of termite eusociality.</title>
        <authorList>
            <person name="Harrison M.C."/>
            <person name="Jongepier E."/>
            <person name="Robertson H.M."/>
            <person name="Arning N."/>
            <person name="Bitard-Feildel T."/>
            <person name="Chao H."/>
            <person name="Childers C.P."/>
            <person name="Dinh H."/>
            <person name="Doddapaneni H."/>
            <person name="Dugan S."/>
            <person name="Gowin J."/>
            <person name="Greiner C."/>
            <person name="Han Y."/>
            <person name="Hu H."/>
            <person name="Hughes D.S.T."/>
            <person name="Huylmans A.-K."/>
            <person name="Kemena C."/>
            <person name="Kremer L.P.M."/>
            <person name="Lee S.L."/>
            <person name="Lopez-Ezquerra A."/>
            <person name="Mallet L."/>
            <person name="Monroy-Kuhn J.M."/>
            <person name="Moser A."/>
            <person name="Murali S.C."/>
            <person name="Muzny D.M."/>
            <person name="Otani S."/>
            <person name="Piulachs M.-D."/>
            <person name="Poelchau M."/>
            <person name="Qu J."/>
            <person name="Schaub F."/>
            <person name="Wada-Katsumata A."/>
            <person name="Worley K.C."/>
            <person name="Xie Q."/>
            <person name="Ylla G."/>
            <person name="Poulsen M."/>
            <person name="Gibbs R.A."/>
            <person name="Schal C."/>
            <person name="Richards S."/>
            <person name="Belles X."/>
            <person name="Korb J."/>
            <person name="Bornberg-Bauer E."/>
        </authorList>
    </citation>
    <scope>NUCLEOTIDE SEQUENCE [LARGE SCALE GENOMIC DNA]</scope>
    <source>
        <tissue evidence="4">Whole body</tissue>
    </source>
</reference>
<feature type="repeat" description="ANK" evidence="3">
    <location>
        <begin position="246"/>
        <end position="278"/>
    </location>
</feature>
<keyword evidence="5" id="KW-1185">Reference proteome</keyword>
<evidence type="ECO:0000313" key="5">
    <source>
        <dbReference type="Proteomes" id="UP000235965"/>
    </source>
</evidence>
<feature type="repeat" description="ANK" evidence="3">
    <location>
        <begin position="41"/>
        <end position="73"/>
    </location>
</feature>
<dbReference type="PANTHER" id="PTHR24178:SF9">
    <property type="entry name" value="ANK_REP_REGION DOMAIN-CONTAINING PROTEIN"/>
    <property type="match status" value="1"/>
</dbReference>
<name>A0A2J7Q3H2_9NEOP</name>
<feature type="repeat" description="ANK" evidence="3">
    <location>
        <begin position="480"/>
        <end position="512"/>
    </location>
</feature>
<keyword evidence="1" id="KW-0677">Repeat</keyword>
<dbReference type="Proteomes" id="UP000235965">
    <property type="component" value="Unassembled WGS sequence"/>
</dbReference>
<dbReference type="InParanoid" id="A0A2J7Q3H2"/>
<proteinExistence type="predicted"/>
<comment type="caution">
    <text evidence="4">The sequence shown here is derived from an EMBL/GenBank/DDBJ whole genome shotgun (WGS) entry which is preliminary data.</text>
</comment>
<feature type="repeat" description="ANK" evidence="3">
    <location>
        <begin position="515"/>
        <end position="547"/>
    </location>
</feature>
<dbReference type="InterPro" id="IPR036770">
    <property type="entry name" value="Ankyrin_rpt-contain_sf"/>
</dbReference>
<organism evidence="4 5">
    <name type="scientific">Cryptotermes secundus</name>
    <dbReference type="NCBI Taxonomy" id="105785"/>
    <lineage>
        <taxon>Eukaryota</taxon>
        <taxon>Metazoa</taxon>
        <taxon>Ecdysozoa</taxon>
        <taxon>Arthropoda</taxon>
        <taxon>Hexapoda</taxon>
        <taxon>Insecta</taxon>
        <taxon>Pterygota</taxon>
        <taxon>Neoptera</taxon>
        <taxon>Polyneoptera</taxon>
        <taxon>Dictyoptera</taxon>
        <taxon>Blattodea</taxon>
        <taxon>Blattoidea</taxon>
        <taxon>Termitoidae</taxon>
        <taxon>Kalotermitidae</taxon>
        <taxon>Cryptotermitinae</taxon>
        <taxon>Cryptotermes</taxon>
    </lineage>
</organism>
<protein>
    <submittedName>
        <fullName evidence="4">Uncharacterized protein</fullName>
    </submittedName>
</protein>
<dbReference type="PRINTS" id="PR01415">
    <property type="entry name" value="ANKYRIN"/>
</dbReference>
<feature type="repeat" description="ANK" evidence="3">
    <location>
        <begin position="279"/>
        <end position="311"/>
    </location>
</feature>
<dbReference type="InterPro" id="IPR002110">
    <property type="entry name" value="Ankyrin_rpt"/>
</dbReference>
<evidence type="ECO:0000313" key="4">
    <source>
        <dbReference type="EMBL" id="PNF23134.1"/>
    </source>
</evidence>
<dbReference type="STRING" id="105785.A0A2J7Q3H2"/>
<sequence length="562" mass="61768">MERNTLSTLMTWKLLTKTPRSEFELMSHHLESEICVGDNRENKSPLHDAVLYGEPGNIPQLIKNGSNVEIRTGLNKETPIHCAAKLGKLECLKCLSNYGGSLTTKDGSEEGNSPIHLAVIHGHEEVTRWLIDNGVSVDTVNKKGITPLVYATWYGYTNLVQIIAKKGANVNCRTSCFNNATPLHLAVSSDKQDVVRTLLEFGASPELFCSCNQTPVHWATAYGNLQSLKIMETYGAKLSVRTNDNCGYQPIHLAAGGGHVTLVEWFLDNGIAVDCPNNFGFTPLHLAAVKGQTETANFLLKRGAQVNMYINSEHSTFLHVAASSGNLSIMQTVLDLGADVEAQDCYKYTPAHYATKNDHVHCLKRLRNFEEDKKVRNETNSFEPLIITAAKYDSEDAALWLLECGESIEVRCKDGMTPLHHATICDSRNVAFLLIREGADVNSKDNNLLSPLHYAVLKKSIDIGILLLAWKADLQAETKEYFNPLHLAAKGDELDFLKIMLSHGGSILAPTANNKCDYPIHIAASYGSDNVLQWLIDSGISVNVTKAVGCTPLLNVAGQRIL</sequence>
<keyword evidence="2 3" id="KW-0040">ANK repeat</keyword>